<reference evidence="5 6" key="1">
    <citation type="submission" date="2017-08" db="EMBL/GenBank/DDBJ databases">
        <authorList>
            <person name="de Groot N.N."/>
        </authorList>
    </citation>
    <scope>NUCLEOTIDE SEQUENCE [LARGE SCALE GENOMIC DNA]</scope>
    <source>
        <strain evidence="5 6">JC85</strain>
    </source>
</reference>
<feature type="domain" description="Cadherin" evidence="4">
    <location>
        <begin position="595"/>
        <end position="696"/>
    </location>
</feature>
<dbReference type="SMART" id="SM00112">
    <property type="entry name" value="CA"/>
    <property type="match status" value="5"/>
</dbReference>
<evidence type="ECO:0000256" key="2">
    <source>
        <dbReference type="ARBA" id="ARBA00022989"/>
    </source>
</evidence>
<dbReference type="CDD" id="cd11304">
    <property type="entry name" value="Cadherin_repeat"/>
    <property type="match status" value="5"/>
</dbReference>
<name>A0A285UYL0_9HYPH</name>
<dbReference type="InterPro" id="IPR015919">
    <property type="entry name" value="Cadherin-like_sf"/>
</dbReference>
<dbReference type="AlphaFoldDB" id="A0A285UYL0"/>
<dbReference type="InterPro" id="IPR018511">
    <property type="entry name" value="Hemolysin-typ_Ca-bd_CS"/>
</dbReference>
<evidence type="ECO:0000313" key="5">
    <source>
        <dbReference type="EMBL" id="SOC46995.1"/>
    </source>
</evidence>
<gene>
    <name evidence="5" type="ORF">SAMN05892877_1261</name>
</gene>
<keyword evidence="6" id="KW-1185">Reference proteome</keyword>
<dbReference type="InterPro" id="IPR011049">
    <property type="entry name" value="Serralysin-like_metalloprot_C"/>
</dbReference>
<dbReference type="InterPro" id="IPR001343">
    <property type="entry name" value="Hemolysn_Ca-bd"/>
</dbReference>
<evidence type="ECO:0000259" key="4">
    <source>
        <dbReference type="PROSITE" id="PS50268"/>
    </source>
</evidence>
<keyword evidence="2" id="KW-0472">Membrane</keyword>
<feature type="region of interest" description="Disordered" evidence="3">
    <location>
        <begin position="184"/>
        <end position="262"/>
    </location>
</feature>
<evidence type="ECO:0000256" key="3">
    <source>
        <dbReference type="SAM" id="MobiDB-lite"/>
    </source>
</evidence>
<organism evidence="5 6">
    <name type="scientific">Rhizobium subbaraonis</name>
    <dbReference type="NCBI Taxonomy" id="908946"/>
    <lineage>
        <taxon>Bacteria</taxon>
        <taxon>Pseudomonadati</taxon>
        <taxon>Pseudomonadota</taxon>
        <taxon>Alphaproteobacteria</taxon>
        <taxon>Hyphomicrobiales</taxon>
        <taxon>Rhizobiaceae</taxon>
        <taxon>Rhizobium/Agrobacterium group</taxon>
        <taxon>Rhizobium</taxon>
    </lineage>
</organism>
<dbReference type="Proteomes" id="UP000219167">
    <property type="component" value="Unassembled WGS sequence"/>
</dbReference>
<dbReference type="GO" id="GO:0005509">
    <property type="term" value="F:calcium ion binding"/>
    <property type="evidence" value="ECO:0007669"/>
    <property type="project" value="InterPro"/>
</dbReference>
<feature type="domain" description="Cadherin" evidence="4">
    <location>
        <begin position="696"/>
        <end position="797"/>
    </location>
</feature>
<keyword evidence="2" id="KW-1133">Transmembrane helix</keyword>
<dbReference type="PROSITE" id="PS50268">
    <property type="entry name" value="CADHERIN_2"/>
    <property type="match status" value="5"/>
</dbReference>
<feature type="domain" description="Cadherin" evidence="4">
    <location>
        <begin position="810"/>
        <end position="911"/>
    </location>
</feature>
<proteinExistence type="predicted"/>
<sequence>MAIIKGTDGNDDLVGGDGDDTFEGGKGNDFIEGGDGDDTYHFSAGWGDDIIDNIDHDQGFDVIDFDGSVSEDDITVRRDDIDLILSIGANMITIARHFYGSDGWGQMNEVRFATGTVWNVAKLLELSMSGAEGDDILYGSDIDDTILGLGGNDRISGGDGDDMLDGGAGDDEIYGEKGNDTLIGGVGDDGLEGGNGDDTLEGNDGDDYLRGDNGSDILVGGAGSDTFNGGADDDSLTGGAGDDALYGDDWDDPRGSVMGDDVLDGGAGNDLLDGGPGGDRFLFSAGWGVDEIYNKSGLRMRDEDDAELEEQEYEKDIIVFDDSVSEDDIIVARDGDDVILFNGSNKITIHSQLLGESYRIDEVRFVNNWGWGWEYLDALANSNHVPVITSNAAVSTAENKTAITTIAASDEEGGGLVFSISGGADQSLFKIDASTGVLSFKSAADFENPSDTGKNNVYDVVVRATDEGRAFNDKAMAITVSNSNDAPVISSNGGGAAASVSTAENTTAVTMVKAIDLEAGTITYSISGGADKALFQIDPKTGALSFKSAPDFETARDAGKNNVYDVTVTAKDTGGAADTQVIAVAVTNANEAPIIITGSSVKMVENARAVTTAKATDPEKSALAWSISGGADKALFQIDAKTGALSFKSAPDFETARDAGNNNVYDVTVTAKDTGGAADTQAIAVAVTNANEAPIIITGSSVKMVENARAVTTAQATDPEKSALAWSISGGADKALFQIDAKTGALSFKSAPDFETAKDAGRDNVYDVAIKATDPGGLSDMQALAVTVNGVNEASVIGSNGGGSKASLKIAENVKVVTTLKAADPEKATLAWSISSGADKALFQINAKTGALTFKSPPDFETEKDAGRNNVYNVTVKTTDAGGLTDTQALAITVTDVKGRTFTGKSKSDSFAGTAENDVLKGAGGNDKLSGKAGADKLTGGAGADKLTGGADADTFLFLSAKDSTAGSKGRDTIHDFDGKGGDRIDLSKMDAKPETAKNDAFNFIGTKDFSEKAGELRYAKKSSDTYLYGDTNGDGKSDFAIHFDDPLALSKGYFLL</sequence>
<dbReference type="GO" id="GO:0005886">
    <property type="term" value="C:plasma membrane"/>
    <property type="evidence" value="ECO:0007669"/>
    <property type="project" value="UniProtKB-SubCell"/>
</dbReference>
<keyword evidence="1" id="KW-0812">Transmembrane</keyword>
<feature type="domain" description="Cadherin" evidence="4">
    <location>
        <begin position="401"/>
        <end position="489"/>
    </location>
</feature>
<protein>
    <submittedName>
        <fullName evidence="5">Hemolysin type calcium-binding protein</fullName>
    </submittedName>
</protein>
<dbReference type="PROSITE" id="PS00330">
    <property type="entry name" value="HEMOLYSIN_CALCIUM"/>
    <property type="match status" value="5"/>
</dbReference>
<dbReference type="Pfam" id="PF00028">
    <property type="entry name" value="Cadherin"/>
    <property type="match status" value="1"/>
</dbReference>
<evidence type="ECO:0000313" key="6">
    <source>
        <dbReference type="Proteomes" id="UP000219167"/>
    </source>
</evidence>
<dbReference type="SUPFAM" id="SSF49313">
    <property type="entry name" value="Cadherin-like"/>
    <property type="match status" value="4"/>
</dbReference>
<dbReference type="Gene3D" id="2.60.40.60">
    <property type="entry name" value="Cadherins"/>
    <property type="match status" value="4"/>
</dbReference>
<accession>A0A285UYL0</accession>
<dbReference type="InterPro" id="IPR002126">
    <property type="entry name" value="Cadherin-like_dom"/>
</dbReference>
<evidence type="ECO:0000256" key="1">
    <source>
        <dbReference type="ARBA" id="ARBA00022692"/>
    </source>
</evidence>
<feature type="compositionally biased region" description="Gly residues" evidence="3">
    <location>
        <begin position="184"/>
        <end position="196"/>
    </location>
</feature>
<dbReference type="SUPFAM" id="SSF51120">
    <property type="entry name" value="beta-Roll"/>
    <property type="match status" value="3"/>
</dbReference>
<dbReference type="EMBL" id="OBQD01000026">
    <property type="protein sequence ID" value="SOC46995.1"/>
    <property type="molecule type" value="Genomic_DNA"/>
</dbReference>
<dbReference type="Gene3D" id="2.150.10.10">
    <property type="entry name" value="Serralysin-like metalloprotease, C-terminal"/>
    <property type="match status" value="4"/>
</dbReference>
<dbReference type="RefSeq" id="WP_102026019.1">
    <property type="nucleotide sequence ID" value="NZ_OBQD01000026.1"/>
</dbReference>
<dbReference type="PRINTS" id="PR00313">
    <property type="entry name" value="CABNDNGRPT"/>
</dbReference>
<dbReference type="Pfam" id="PF00353">
    <property type="entry name" value="HemolysinCabind"/>
    <property type="match status" value="5"/>
</dbReference>
<dbReference type="PANTHER" id="PTHR24026">
    <property type="entry name" value="FAT ATYPICAL CADHERIN-RELATED"/>
    <property type="match status" value="1"/>
</dbReference>
<dbReference type="GO" id="GO:0007156">
    <property type="term" value="P:homophilic cell adhesion via plasma membrane adhesion molecules"/>
    <property type="evidence" value="ECO:0007669"/>
    <property type="project" value="InterPro"/>
</dbReference>
<feature type="domain" description="Cadherin" evidence="4">
    <location>
        <begin position="507"/>
        <end position="595"/>
    </location>
</feature>
<dbReference type="PANTHER" id="PTHR24026:SF126">
    <property type="entry name" value="PROTOCADHERIN FAT 4"/>
    <property type="match status" value="1"/>
</dbReference>